<dbReference type="GO" id="GO:0009103">
    <property type="term" value="P:lipopolysaccharide biosynthetic process"/>
    <property type="evidence" value="ECO:0007669"/>
    <property type="project" value="TreeGrafter"/>
</dbReference>
<name>A0A840G9Q9_RHOTE</name>
<evidence type="ECO:0000256" key="1">
    <source>
        <dbReference type="ARBA" id="ARBA00022679"/>
    </source>
</evidence>
<evidence type="ECO:0000259" key="2">
    <source>
        <dbReference type="Pfam" id="PF00534"/>
    </source>
</evidence>
<organism evidence="3 4">
    <name type="scientific">Rhodocyclus tenuis</name>
    <name type="common">Rhodospirillum tenue</name>
    <dbReference type="NCBI Taxonomy" id="1066"/>
    <lineage>
        <taxon>Bacteria</taxon>
        <taxon>Pseudomonadati</taxon>
        <taxon>Pseudomonadota</taxon>
        <taxon>Betaproteobacteria</taxon>
        <taxon>Rhodocyclales</taxon>
        <taxon>Rhodocyclaceae</taxon>
        <taxon>Rhodocyclus</taxon>
    </lineage>
</organism>
<proteinExistence type="predicted"/>
<dbReference type="InterPro" id="IPR001296">
    <property type="entry name" value="Glyco_trans_1"/>
</dbReference>
<feature type="domain" description="Glycosyl transferase family 1" evidence="2">
    <location>
        <begin position="196"/>
        <end position="262"/>
    </location>
</feature>
<protein>
    <submittedName>
        <fullName evidence="3">Glycosyltransferase involved in cell wall biosynthesis</fullName>
    </submittedName>
</protein>
<dbReference type="Gene3D" id="3.40.50.2000">
    <property type="entry name" value="Glycogen Phosphorylase B"/>
    <property type="match status" value="1"/>
</dbReference>
<dbReference type="RefSeq" id="WP_153117199.1">
    <property type="nucleotide sequence ID" value="NZ_JACIGE010000009.1"/>
</dbReference>
<dbReference type="SUPFAM" id="SSF53756">
    <property type="entry name" value="UDP-Glycosyltransferase/glycogen phosphorylase"/>
    <property type="match status" value="1"/>
</dbReference>
<gene>
    <name evidence="3" type="ORF">GGD90_002592</name>
</gene>
<keyword evidence="4" id="KW-1185">Reference proteome</keyword>
<keyword evidence="1 3" id="KW-0808">Transferase</keyword>
<sequence length="334" mass="37703">MAKRQGREINLVYRPYSGLAKDAEVIREALEGSGFSLLDRHAAGYTYPERLRRCLLRLSGGRVRPRYALNIFLEEVFPEWLPHARANILIPNQEWCRPTTYRQLTAMDAILCKTRYAEEVFSRLLPGKVRFVGFSSSDRHDASVQKDFSRFFHSAGRSKQKGTATLLNVWARRPDWPALTVVAQDEELVLGISAPNIHRLNYLDDTELQKMQNSYGIHLCPSEAEGFGHSIVEAMGCAAMVLTTDAPPMNELVTAERGRLVPFAGRKPQMLGFNYYVDELALEAAIDAIIHLQNVEKVQVGVRARAWFSATKAEFSQSFLAEIEEVLNQDQQSG</sequence>
<evidence type="ECO:0000313" key="3">
    <source>
        <dbReference type="EMBL" id="MBB4248201.1"/>
    </source>
</evidence>
<dbReference type="AlphaFoldDB" id="A0A840G9Q9"/>
<dbReference type="EMBL" id="JACIGE010000009">
    <property type="protein sequence ID" value="MBB4248201.1"/>
    <property type="molecule type" value="Genomic_DNA"/>
</dbReference>
<dbReference type="Proteomes" id="UP000587070">
    <property type="component" value="Unassembled WGS sequence"/>
</dbReference>
<dbReference type="PANTHER" id="PTHR46401:SF2">
    <property type="entry name" value="GLYCOSYLTRANSFERASE WBBK-RELATED"/>
    <property type="match status" value="1"/>
</dbReference>
<dbReference type="OrthoDB" id="433681at2"/>
<evidence type="ECO:0000313" key="4">
    <source>
        <dbReference type="Proteomes" id="UP000587070"/>
    </source>
</evidence>
<dbReference type="PANTHER" id="PTHR46401">
    <property type="entry name" value="GLYCOSYLTRANSFERASE WBBK-RELATED"/>
    <property type="match status" value="1"/>
</dbReference>
<reference evidence="3 4" key="1">
    <citation type="submission" date="2020-08" db="EMBL/GenBank/DDBJ databases">
        <title>Genome sequencing of Purple Non-Sulfur Bacteria from various extreme environments.</title>
        <authorList>
            <person name="Mayer M."/>
        </authorList>
    </citation>
    <scope>NUCLEOTIDE SEQUENCE [LARGE SCALE GENOMIC DNA]</scope>
    <source>
        <strain evidence="3 4">2761</strain>
    </source>
</reference>
<dbReference type="Pfam" id="PF00534">
    <property type="entry name" value="Glycos_transf_1"/>
    <property type="match status" value="1"/>
</dbReference>
<accession>A0A840G9Q9</accession>
<dbReference type="GO" id="GO:0016757">
    <property type="term" value="F:glycosyltransferase activity"/>
    <property type="evidence" value="ECO:0007669"/>
    <property type="project" value="InterPro"/>
</dbReference>
<comment type="caution">
    <text evidence="3">The sequence shown here is derived from an EMBL/GenBank/DDBJ whole genome shotgun (WGS) entry which is preliminary data.</text>
</comment>